<evidence type="ECO:0000313" key="8">
    <source>
        <dbReference type="Proteomes" id="UP000018542"/>
    </source>
</evidence>
<evidence type="ECO:0000256" key="4">
    <source>
        <dbReference type="ARBA" id="ARBA00022989"/>
    </source>
</evidence>
<protein>
    <submittedName>
        <fullName evidence="7">Ribonuclease BN</fullName>
    </submittedName>
</protein>
<dbReference type="STRING" id="1029756.W911_17395"/>
<proteinExistence type="predicted"/>
<dbReference type="Pfam" id="PF03631">
    <property type="entry name" value="Virul_fac_BrkB"/>
    <property type="match status" value="1"/>
</dbReference>
<feature type="transmembrane region" description="Helical" evidence="6">
    <location>
        <begin position="237"/>
        <end position="262"/>
    </location>
</feature>
<dbReference type="PATRIC" id="fig|1029756.8.peg.3619"/>
<feature type="transmembrane region" description="Helical" evidence="6">
    <location>
        <begin position="211"/>
        <end position="231"/>
    </location>
</feature>
<reference evidence="7 8" key="1">
    <citation type="journal article" date="2014" name="Genome Announc.">
        <title>Complete Genome Sequence of Hyphomicrobium nitrativorans Strain NL23, a Denitrifying Bacterium Isolated from Biofilm of a Methanol-Fed Denitrification System Treating Seawater at the Montreal Biodome.</title>
        <authorList>
            <person name="Martineau C."/>
            <person name="Villeneuve C."/>
            <person name="Mauffrey F."/>
            <person name="Villemur R."/>
        </authorList>
    </citation>
    <scope>NUCLEOTIDE SEQUENCE [LARGE SCALE GENOMIC DNA]</scope>
    <source>
        <strain evidence="7">NL23</strain>
    </source>
</reference>
<evidence type="ECO:0000256" key="5">
    <source>
        <dbReference type="ARBA" id="ARBA00023136"/>
    </source>
</evidence>
<accession>V5SGW1</accession>
<evidence type="ECO:0000256" key="3">
    <source>
        <dbReference type="ARBA" id="ARBA00022692"/>
    </source>
</evidence>
<evidence type="ECO:0000256" key="2">
    <source>
        <dbReference type="ARBA" id="ARBA00022475"/>
    </source>
</evidence>
<gene>
    <name evidence="7" type="ORF">W911_17395</name>
</gene>
<dbReference type="InterPro" id="IPR017039">
    <property type="entry name" value="Virul_fac_BrkB"/>
</dbReference>
<keyword evidence="2" id="KW-1003">Cell membrane</keyword>
<dbReference type="Proteomes" id="UP000018542">
    <property type="component" value="Chromosome"/>
</dbReference>
<feature type="transmembrane region" description="Helical" evidence="6">
    <location>
        <begin position="132"/>
        <end position="159"/>
    </location>
</feature>
<dbReference type="EMBL" id="CP006912">
    <property type="protein sequence ID" value="AHB49768.1"/>
    <property type="molecule type" value="Genomic_DNA"/>
</dbReference>
<keyword evidence="8" id="KW-1185">Reference proteome</keyword>
<dbReference type="KEGG" id="hni:W911_17395"/>
<keyword evidence="3 6" id="KW-0812">Transmembrane</keyword>
<dbReference type="GO" id="GO:0005886">
    <property type="term" value="C:plasma membrane"/>
    <property type="evidence" value="ECO:0007669"/>
    <property type="project" value="UniProtKB-SubCell"/>
</dbReference>
<dbReference type="AlphaFoldDB" id="V5SGW1"/>
<evidence type="ECO:0000256" key="6">
    <source>
        <dbReference type="SAM" id="Phobius"/>
    </source>
</evidence>
<evidence type="ECO:0000313" key="7">
    <source>
        <dbReference type="EMBL" id="AHB49768.1"/>
    </source>
</evidence>
<dbReference type="PANTHER" id="PTHR30213:SF0">
    <property type="entry name" value="UPF0761 MEMBRANE PROTEIN YIHY"/>
    <property type="match status" value="1"/>
</dbReference>
<dbReference type="HOGENOM" id="CLU_045539_4_1_5"/>
<organism evidence="7 8">
    <name type="scientific">Hyphomicrobium nitrativorans NL23</name>
    <dbReference type="NCBI Taxonomy" id="1029756"/>
    <lineage>
        <taxon>Bacteria</taxon>
        <taxon>Pseudomonadati</taxon>
        <taxon>Pseudomonadota</taxon>
        <taxon>Alphaproteobacteria</taxon>
        <taxon>Hyphomicrobiales</taxon>
        <taxon>Hyphomicrobiaceae</taxon>
        <taxon>Hyphomicrobium</taxon>
    </lineage>
</organism>
<dbReference type="PANTHER" id="PTHR30213">
    <property type="entry name" value="INNER MEMBRANE PROTEIN YHJD"/>
    <property type="match status" value="1"/>
</dbReference>
<feature type="transmembrane region" description="Helical" evidence="6">
    <location>
        <begin position="179"/>
        <end position="199"/>
    </location>
</feature>
<name>V5SGW1_9HYPH</name>
<feature type="transmembrane region" description="Helical" evidence="6">
    <location>
        <begin position="20"/>
        <end position="45"/>
    </location>
</feature>
<evidence type="ECO:0000256" key="1">
    <source>
        <dbReference type="ARBA" id="ARBA00004651"/>
    </source>
</evidence>
<dbReference type="RefSeq" id="WP_023788767.1">
    <property type="nucleotide sequence ID" value="NC_022997.1"/>
</dbReference>
<sequence length="292" mass="31836">MKRLRTVFTAIYRLYEHSGFAMAGAVAFAFVVSLFPFCIFLGGLAGLFGGRELAAEAIHQLFQNLPQDVAEALVPQVEAIMGRTRIDLLTFGGFLALFFATSAVETLRAALNGAYRVVETRSYPACLGLSMLLVLVSAASMLVLTWAVVVGPAFAQQMIEPSWVKTLFDSTWLGPTARYTLGGIVIGAQLLAFHLWLAAGKRRLSDVLPGVVFSVVVWLTIAGLYSYYLSISNYARFYAGLSQLMIAMIFFQVTAVIIILGAELNRGIMEFKKLANGTHPDFMLPTHDGDVS</sequence>
<keyword evidence="5 6" id="KW-0472">Membrane</keyword>
<keyword evidence="4 6" id="KW-1133">Transmembrane helix</keyword>
<dbReference type="OrthoDB" id="7163777at2"/>
<feature type="transmembrane region" description="Helical" evidence="6">
    <location>
        <begin position="88"/>
        <end position="111"/>
    </location>
</feature>
<comment type="subcellular location">
    <subcellularLocation>
        <location evidence="1">Cell membrane</location>
        <topology evidence="1">Multi-pass membrane protein</topology>
    </subcellularLocation>
</comment>
<dbReference type="PIRSF" id="PIRSF035875">
    <property type="entry name" value="RNase_BN"/>
    <property type="match status" value="1"/>
</dbReference>